<dbReference type="EMBL" id="VIIS01000509">
    <property type="protein sequence ID" value="KAF0308169.1"/>
    <property type="molecule type" value="Genomic_DNA"/>
</dbReference>
<dbReference type="Proteomes" id="UP000440578">
    <property type="component" value="Unassembled WGS sequence"/>
</dbReference>
<dbReference type="CDD" id="cd04641">
    <property type="entry name" value="CBS_euAMPK_gamma-like_repeat2"/>
    <property type="match status" value="1"/>
</dbReference>
<dbReference type="OrthoDB" id="449052at2759"/>
<dbReference type="GO" id="GO:0019901">
    <property type="term" value="F:protein kinase binding"/>
    <property type="evidence" value="ECO:0007669"/>
    <property type="project" value="TreeGrafter"/>
</dbReference>
<comment type="caution">
    <text evidence="7">The sequence shown here is derived from an EMBL/GenBank/DDBJ whole genome shotgun (WGS) entry which is preliminary data.</text>
</comment>
<dbReference type="SMART" id="SM00116">
    <property type="entry name" value="CBS"/>
    <property type="match status" value="4"/>
</dbReference>
<feature type="domain" description="CBS" evidence="6">
    <location>
        <begin position="71"/>
        <end position="132"/>
    </location>
</feature>
<dbReference type="InterPro" id="IPR000644">
    <property type="entry name" value="CBS_dom"/>
</dbReference>
<dbReference type="PANTHER" id="PTHR13780:SF35">
    <property type="entry name" value="LD22662P"/>
    <property type="match status" value="1"/>
</dbReference>
<evidence type="ECO:0000313" key="8">
    <source>
        <dbReference type="Proteomes" id="UP000440578"/>
    </source>
</evidence>
<dbReference type="InterPro" id="IPR046342">
    <property type="entry name" value="CBS_dom_sf"/>
</dbReference>
<protein>
    <submittedName>
        <fullName evidence="7">5'-AMP-activated protein kinase subunit gamma-2</fullName>
    </submittedName>
</protein>
<organism evidence="7 8">
    <name type="scientific">Amphibalanus amphitrite</name>
    <name type="common">Striped barnacle</name>
    <name type="synonym">Balanus amphitrite</name>
    <dbReference type="NCBI Taxonomy" id="1232801"/>
    <lineage>
        <taxon>Eukaryota</taxon>
        <taxon>Metazoa</taxon>
        <taxon>Ecdysozoa</taxon>
        <taxon>Arthropoda</taxon>
        <taxon>Crustacea</taxon>
        <taxon>Multicrustacea</taxon>
        <taxon>Cirripedia</taxon>
        <taxon>Thoracica</taxon>
        <taxon>Thoracicalcarea</taxon>
        <taxon>Balanomorpha</taxon>
        <taxon>Balanoidea</taxon>
        <taxon>Balanidae</taxon>
        <taxon>Amphibalaninae</taxon>
        <taxon>Amphibalanus</taxon>
    </lineage>
</organism>
<feature type="domain" description="CBS" evidence="6">
    <location>
        <begin position="152"/>
        <end position="210"/>
    </location>
</feature>
<keyword evidence="7" id="KW-0808">Transferase</keyword>
<proteinExistence type="inferred from homology"/>
<sequence>MPQLCLNIYSNFFELEQRPDGDTYHLSQISEWDRPDQETDDELIQQLAAEEDESQIYIKFFKFHKCYDLIPTSAKLVVFDTQLLVKKAFFALVYNGVRAAPLWDSSKQQYVGMLTITDFIRILQMYYRNSDERIEELEEHKLETWRTVLESDSKPLIFIEPEASLYDAITMLLQNRIHRLPVIDPVSGDVLYIITHKRILRFLCLYLHNLPRPSFLSRTLGELRIGTFDKIETARPDTPVIEALTKFVERRVSALPIVDDDNKLTHIYAKFDVINLAAEKTYNNLNVPLMAANSHRSENKVEACKLSDTLMQVLDKIVHAEVHRLVITDDEQRVIGIISLSDILDALVIRPHEYNTMSESPSESEVDDDERHMIVEEEPGVEEEFVAAAAGIERLTLADGAGAHKDG</sequence>
<dbReference type="GO" id="GO:0019887">
    <property type="term" value="F:protein kinase regulator activity"/>
    <property type="evidence" value="ECO:0007669"/>
    <property type="project" value="TreeGrafter"/>
</dbReference>
<feature type="domain" description="CBS" evidence="6">
    <location>
        <begin position="296"/>
        <end position="354"/>
    </location>
</feature>
<evidence type="ECO:0000256" key="1">
    <source>
        <dbReference type="ARBA" id="ARBA00006750"/>
    </source>
</evidence>
<dbReference type="GO" id="GO:0031588">
    <property type="term" value="C:nucleotide-activated protein kinase complex"/>
    <property type="evidence" value="ECO:0007669"/>
    <property type="project" value="TreeGrafter"/>
</dbReference>
<evidence type="ECO:0000256" key="3">
    <source>
        <dbReference type="ARBA" id="ARBA00023122"/>
    </source>
</evidence>
<reference evidence="7 8" key="1">
    <citation type="submission" date="2019-07" db="EMBL/GenBank/DDBJ databases">
        <title>Draft genome assembly of a fouling barnacle, Amphibalanus amphitrite (Darwin, 1854): The first reference genome for Thecostraca.</title>
        <authorList>
            <person name="Kim W."/>
        </authorList>
    </citation>
    <scope>NUCLEOTIDE SEQUENCE [LARGE SCALE GENOMIC DNA]</scope>
    <source>
        <strain evidence="7">SNU_AA5</strain>
        <tissue evidence="7">Soma without cirri and trophi</tissue>
    </source>
</reference>
<dbReference type="SUPFAM" id="SSF54631">
    <property type="entry name" value="CBS-domain pair"/>
    <property type="match status" value="2"/>
</dbReference>
<dbReference type="PANTHER" id="PTHR13780">
    <property type="entry name" value="AMP-ACTIVATED PROTEIN KINASE, GAMMA REGULATORY SUBUNIT"/>
    <property type="match status" value="1"/>
</dbReference>
<evidence type="ECO:0000313" key="7">
    <source>
        <dbReference type="EMBL" id="KAF0308169.1"/>
    </source>
</evidence>
<evidence type="ECO:0000256" key="4">
    <source>
        <dbReference type="ARBA" id="ARBA00025878"/>
    </source>
</evidence>
<dbReference type="Pfam" id="PF00571">
    <property type="entry name" value="CBS"/>
    <property type="match status" value="3"/>
</dbReference>
<dbReference type="AlphaFoldDB" id="A0A6A4WSC4"/>
<keyword evidence="3 5" id="KW-0129">CBS domain</keyword>
<keyword evidence="2" id="KW-0677">Repeat</keyword>
<evidence type="ECO:0000256" key="5">
    <source>
        <dbReference type="PROSITE-ProRule" id="PRU00703"/>
    </source>
</evidence>
<keyword evidence="8" id="KW-1185">Reference proteome</keyword>
<dbReference type="PROSITE" id="PS51371">
    <property type="entry name" value="CBS"/>
    <property type="match status" value="4"/>
</dbReference>
<comment type="subunit">
    <text evidence="4">AMPK is a heterotrimer of an alpha catalytic subunit (PRKAA1 or PRKAA2), a beta (PRKAB1 or PRKAB2) and a gamma non-catalytic subunits (PRKAG1, PRKAG2 or PRKAG3). Interacts with FNIP1 and FNIP2.</text>
</comment>
<comment type="similarity">
    <text evidence="1">Belongs to the 5'-AMP-activated protein kinase gamma subunit family.</text>
</comment>
<dbReference type="Gene3D" id="3.10.580.10">
    <property type="entry name" value="CBS-domain"/>
    <property type="match status" value="2"/>
</dbReference>
<dbReference type="GO" id="GO:0005737">
    <property type="term" value="C:cytoplasm"/>
    <property type="evidence" value="ECO:0007669"/>
    <property type="project" value="TreeGrafter"/>
</dbReference>
<dbReference type="InterPro" id="IPR050511">
    <property type="entry name" value="AMPK_gamma/SDS23_families"/>
</dbReference>
<accession>A0A6A4WSC4</accession>
<dbReference type="GO" id="GO:0016208">
    <property type="term" value="F:AMP binding"/>
    <property type="evidence" value="ECO:0007669"/>
    <property type="project" value="TreeGrafter"/>
</dbReference>
<name>A0A6A4WSC4_AMPAM</name>
<dbReference type="GO" id="GO:0005634">
    <property type="term" value="C:nucleus"/>
    <property type="evidence" value="ECO:0007669"/>
    <property type="project" value="TreeGrafter"/>
</dbReference>
<keyword evidence="7" id="KW-0418">Kinase</keyword>
<dbReference type="GO" id="GO:0016301">
    <property type="term" value="F:kinase activity"/>
    <property type="evidence" value="ECO:0007669"/>
    <property type="project" value="UniProtKB-KW"/>
</dbReference>
<feature type="domain" description="CBS" evidence="6">
    <location>
        <begin position="225"/>
        <end position="285"/>
    </location>
</feature>
<evidence type="ECO:0000256" key="2">
    <source>
        <dbReference type="ARBA" id="ARBA00022737"/>
    </source>
</evidence>
<gene>
    <name evidence="7" type="primary">Prkag2_1</name>
    <name evidence="7" type="ORF">FJT64_020585</name>
</gene>
<dbReference type="CDD" id="cd04618">
    <property type="entry name" value="CBS_euAMPK_gamma-like_repeat1"/>
    <property type="match status" value="1"/>
</dbReference>
<evidence type="ECO:0000259" key="6">
    <source>
        <dbReference type="PROSITE" id="PS51371"/>
    </source>
</evidence>